<evidence type="ECO:0000313" key="2">
    <source>
        <dbReference type="Proteomes" id="UP000664859"/>
    </source>
</evidence>
<organism evidence="1 2">
    <name type="scientific">Tribonema minus</name>
    <dbReference type="NCBI Taxonomy" id="303371"/>
    <lineage>
        <taxon>Eukaryota</taxon>
        <taxon>Sar</taxon>
        <taxon>Stramenopiles</taxon>
        <taxon>Ochrophyta</taxon>
        <taxon>PX clade</taxon>
        <taxon>Xanthophyceae</taxon>
        <taxon>Tribonematales</taxon>
        <taxon>Tribonemataceae</taxon>
        <taxon>Tribonema</taxon>
    </lineage>
</organism>
<sequence>MRSVIFCIQHLRSSVFSAHIAFSVASAQEHELLLQRLEPSSEARVYSSEWFGIQLVVPANSIAEARPLRVTIIPAFEGIGTEVVGNDGRPYVIWSPVLRGCGEVVLQAGKSLQLRFSTCPCSECRDNPAAIFRQSNSGDAGWTEVEGSQFDAQAMMVTAHVASFSGFVLAKSVNNSSGIGQHLISRVFDRAHKSVAHAKLVVNGYKDADKLFVVISQPVMAISTVTQTKENSAALAPAITVGTASAQVGELRHTSGSSTEYQQVTPPTHGEQPAYPMKKVPLHKMFGPDRESWVANPAIITAGGSQAVKVYMSTRTAAGIDVWWHESVEPLWAVLIRPPLPLSPASFPAELEALNYSRGSATLDVEEAADDAVAERHARIEIKRKLAAAEALRTEALGSQTAAVP</sequence>
<name>A0A835YV17_9STRA</name>
<comment type="caution">
    <text evidence="1">The sequence shown here is derived from an EMBL/GenBank/DDBJ whole genome shotgun (WGS) entry which is preliminary data.</text>
</comment>
<proteinExistence type="predicted"/>
<protein>
    <submittedName>
        <fullName evidence="1">Uncharacterized protein</fullName>
    </submittedName>
</protein>
<dbReference type="EMBL" id="JAFCMP010000379">
    <property type="protein sequence ID" value="KAG5180607.1"/>
    <property type="molecule type" value="Genomic_DNA"/>
</dbReference>
<dbReference type="Proteomes" id="UP000664859">
    <property type="component" value="Unassembled WGS sequence"/>
</dbReference>
<keyword evidence="2" id="KW-1185">Reference proteome</keyword>
<reference evidence="1" key="1">
    <citation type="submission" date="2021-02" db="EMBL/GenBank/DDBJ databases">
        <title>First Annotated Genome of the Yellow-green Alga Tribonema minus.</title>
        <authorList>
            <person name="Mahan K.M."/>
        </authorList>
    </citation>
    <scope>NUCLEOTIDE SEQUENCE</scope>
    <source>
        <strain evidence="1">UTEX B ZZ1240</strain>
    </source>
</reference>
<gene>
    <name evidence="1" type="ORF">JKP88DRAFT_246718</name>
</gene>
<accession>A0A835YV17</accession>
<evidence type="ECO:0000313" key="1">
    <source>
        <dbReference type="EMBL" id="KAG5180607.1"/>
    </source>
</evidence>
<dbReference type="AlphaFoldDB" id="A0A835YV17"/>